<feature type="signal peptide" evidence="2">
    <location>
        <begin position="1"/>
        <end position="20"/>
    </location>
</feature>
<proteinExistence type="predicted"/>
<sequence>MKTSAIILSLGFATLAAAQARNSTAPSVAAPTHTSSYAPQVAACLGNCKESDVTCRAQCLGSAAPNDAAVNATNECVGKCAKGDGSPSATAQYEKCVSGCINTIYLSTSAVPTATGSRGSGSGLPSGVASATSEAGSASRSGNSPNPTSEGSPSGTASGADSTSTAPNAGSSLKVGGSFLAVFVIATGVLAL</sequence>
<dbReference type="EMBL" id="PYWC01000061">
    <property type="protein sequence ID" value="PWW74457.1"/>
    <property type="molecule type" value="Genomic_DNA"/>
</dbReference>
<evidence type="ECO:0000256" key="2">
    <source>
        <dbReference type="SAM" id="SignalP"/>
    </source>
</evidence>
<dbReference type="Proteomes" id="UP000246991">
    <property type="component" value="Unassembled WGS sequence"/>
</dbReference>
<dbReference type="AlphaFoldDB" id="A0A317SLD4"/>
<organism evidence="3 4">
    <name type="scientific">Tuber magnatum</name>
    <name type="common">white Piedmont truffle</name>
    <dbReference type="NCBI Taxonomy" id="42249"/>
    <lineage>
        <taxon>Eukaryota</taxon>
        <taxon>Fungi</taxon>
        <taxon>Dikarya</taxon>
        <taxon>Ascomycota</taxon>
        <taxon>Pezizomycotina</taxon>
        <taxon>Pezizomycetes</taxon>
        <taxon>Pezizales</taxon>
        <taxon>Tuberaceae</taxon>
        <taxon>Tuber</taxon>
    </lineage>
</organism>
<keyword evidence="4" id="KW-1185">Reference proteome</keyword>
<dbReference type="OrthoDB" id="5597238at2759"/>
<name>A0A317SLD4_9PEZI</name>
<dbReference type="STRING" id="42249.A0A317SLD4"/>
<reference evidence="3 4" key="1">
    <citation type="submission" date="2018-03" db="EMBL/GenBank/DDBJ databases">
        <title>Genomes of Pezizomycetes fungi and the evolution of truffles.</title>
        <authorList>
            <person name="Murat C."/>
            <person name="Payen T."/>
            <person name="Noel B."/>
            <person name="Kuo A."/>
            <person name="Martin F.M."/>
        </authorList>
    </citation>
    <scope>NUCLEOTIDE SEQUENCE [LARGE SCALE GENOMIC DNA]</scope>
    <source>
        <strain evidence="3">091103-1</strain>
    </source>
</reference>
<feature type="chain" id="PRO_5016279612" description="Extracellular membrane protein CFEM domain-containing protein" evidence="2">
    <location>
        <begin position="21"/>
        <end position="192"/>
    </location>
</feature>
<evidence type="ECO:0000313" key="3">
    <source>
        <dbReference type="EMBL" id="PWW74457.1"/>
    </source>
</evidence>
<evidence type="ECO:0000313" key="4">
    <source>
        <dbReference type="Proteomes" id="UP000246991"/>
    </source>
</evidence>
<feature type="region of interest" description="Disordered" evidence="1">
    <location>
        <begin position="115"/>
        <end position="167"/>
    </location>
</feature>
<keyword evidence="2" id="KW-0732">Signal</keyword>
<accession>A0A317SLD4</accession>
<gene>
    <name evidence="3" type="ORF">C7212DRAFT_298639</name>
</gene>
<comment type="caution">
    <text evidence="3">The sequence shown here is derived from an EMBL/GenBank/DDBJ whole genome shotgun (WGS) entry which is preliminary data.</text>
</comment>
<evidence type="ECO:0008006" key="5">
    <source>
        <dbReference type="Google" id="ProtNLM"/>
    </source>
</evidence>
<evidence type="ECO:0000256" key="1">
    <source>
        <dbReference type="SAM" id="MobiDB-lite"/>
    </source>
</evidence>
<feature type="compositionally biased region" description="Low complexity" evidence="1">
    <location>
        <begin position="151"/>
        <end position="167"/>
    </location>
</feature>
<feature type="compositionally biased region" description="Polar residues" evidence="1">
    <location>
        <begin position="129"/>
        <end position="150"/>
    </location>
</feature>
<protein>
    <recommendedName>
        <fullName evidence="5">Extracellular membrane protein CFEM domain-containing protein</fullName>
    </recommendedName>
</protein>